<organism evidence="1 2">
    <name type="scientific">Collibacillus ludicampi</name>
    <dbReference type="NCBI Taxonomy" id="2771369"/>
    <lineage>
        <taxon>Bacteria</taxon>
        <taxon>Bacillati</taxon>
        <taxon>Bacillota</taxon>
        <taxon>Bacilli</taxon>
        <taxon>Bacillales</taxon>
        <taxon>Alicyclobacillaceae</taxon>
        <taxon>Collibacillus</taxon>
    </lineage>
</organism>
<proteinExistence type="predicted"/>
<evidence type="ECO:0000313" key="2">
    <source>
        <dbReference type="Proteomes" id="UP001057291"/>
    </source>
</evidence>
<comment type="caution">
    <text evidence="1">The sequence shown here is derived from an EMBL/GenBank/DDBJ whole genome shotgun (WGS) entry which is preliminary data.</text>
</comment>
<name>A0AAV4LLA4_9BACL</name>
<evidence type="ECO:0000313" key="1">
    <source>
        <dbReference type="EMBL" id="GIM48445.1"/>
    </source>
</evidence>
<sequence>MYKRKRLNGYYVLARVEKQMFISHQPRWLFYFADKKKFFQKRKEAYEKLVSLLQDQDFWRKETRVRARSLTIDYSLETVHVKRVPLKWYDKPGLVMLWFFNLYNWRPNRLRKLMKVLRAKDVLQIDVDRKTFVQIYGRG</sequence>
<accession>A0AAV4LLA4</accession>
<gene>
    <name evidence="1" type="ORF">DNHGIG_39940</name>
</gene>
<dbReference type="AlphaFoldDB" id="A0AAV4LLA4"/>
<protein>
    <submittedName>
        <fullName evidence="1">Uncharacterized protein</fullName>
    </submittedName>
</protein>
<keyword evidence="2" id="KW-1185">Reference proteome</keyword>
<reference evidence="1" key="1">
    <citation type="journal article" date="2023" name="Int. J. Syst. Evol. Microbiol.">
        <title>Collibacillus ludicampi gen. nov., sp. nov., a new soil bacterium of the family Alicyclobacillaceae.</title>
        <authorList>
            <person name="Jojima T."/>
            <person name="Ioku Y."/>
            <person name="Fukuta Y."/>
            <person name="Shirasaka N."/>
            <person name="Matsumura Y."/>
            <person name="Mori M."/>
        </authorList>
    </citation>
    <scope>NUCLEOTIDE SEQUENCE</scope>
    <source>
        <strain evidence="1">TP075</strain>
    </source>
</reference>
<dbReference type="RefSeq" id="WP_282201498.1">
    <property type="nucleotide sequence ID" value="NZ_BOQE01000002.1"/>
</dbReference>
<dbReference type="EMBL" id="BOQE01000002">
    <property type="protein sequence ID" value="GIM48445.1"/>
    <property type="molecule type" value="Genomic_DNA"/>
</dbReference>
<dbReference type="Proteomes" id="UP001057291">
    <property type="component" value="Unassembled WGS sequence"/>
</dbReference>